<evidence type="ECO:0000313" key="4">
    <source>
        <dbReference type="Proteomes" id="UP000509301"/>
    </source>
</evidence>
<gene>
    <name evidence="3" type="ORF">GWK48_09315</name>
</gene>
<dbReference type="UniPathway" id="UPA00241"/>
<keyword evidence="4" id="KW-1185">Reference proteome</keyword>
<name>A0A6N0NZQ4_9CREN</name>
<reference evidence="3 4" key="1">
    <citation type="submission" date="2020-02" db="EMBL/GenBank/DDBJ databases">
        <title>Comparative genome analysis reveals the metabolism and evolution of the thermophilic archaeal genus Metallosphaera.</title>
        <authorList>
            <person name="Jiang C."/>
        </authorList>
    </citation>
    <scope>NUCLEOTIDE SEQUENCE [LARGE SCALE GENOMIC DNA]</scope>
    <source>
        <strain evidence="3 4">Ric-A</strain>
    </source>
</reference>
<protein>
    <recommendedName>
        <fullName evidence="1">Pantoate kinase</fullName>
        <shortName evidence="1">PoK</shortName>
        <ecNumber evidence="1">2.7.1.169</ecNumber>
    </recommendedName>
</protein>
<dbReference type="OrthoDB" id="85822at2157"/>
<dbReference type="RefSeq" id="WP_174631644.1">
    <property type="nucleotide sequence ID" value="NZ_CP049074.1"/>
</dbReference>
<dbReference type="EMBL" id="CP049074">
    <property type="protein sequence ID" value="QKR00550.1"/>
    <property type="molecule type" value="Genomic_DNA"/>
</dbReference>
<feature type="domain" description="GHMP kinase N-terminal" evidence="2">
    <location>
        <begin position="63"/>
        <end position="133"/>
    </location>
</feature>
<evidence type="ECO:0000313" key="3">
    <source>
        <dbReference type="EMBL" id="QKR00550.1"/>
    </source>
</evidence>
<organism evidence="3 4">
    <name type="scientific">Metallosphaera tengchongensis</name>
    <dbReference type="NCBI Taxonomy" id="1532350"/>
    <lineage>
        <taxon>Archaea</taxon>
        <taxon>Thermoproteota</taxon>
        <taxon>Thermoprotei</taxon>
        <taxon>Sulfolobales</taxon>
        <taxon>Sulfolobaceae</taxon>
        <taxon>Metallosphaera</taxon>
    </lineage>
</organism>
<evidence type="ECO:0000259" key="2">
    <source>
        <dbReference type="Pfam" id="PF00288"/>
    </source>
</evidence>
<dbReference type="SUPFAM" id="SSF54211">
    <property type="entry name" value="Ribosomal protein S5 domain 2-like"/>
    <property type="match status" value="1"/>
</dbReference>
<comment type="similarity">
    <text evidence="1">Belongs to the GHMP kinase family. PoK subfamily.</text>
</comment>
<dbReference type="InterPro" id="IPR006204">
    <property type="entry name" value="GHMP_kinase_N_dom"/>
</dbReference>
<proteinExistence type="inferred from homology"/>
<dbReference type="InterPro" id="IPR020568">
    <property type="entry name" value="Ribosomal_Su5_D2-typ_SF"/>
</dbReference>
<dbReference type="InterPro" id="IPR012043">
    <property type="entry name" value="PoK"/>
</dbReference>
<sequence>MVDIVIPISVSGIWYPIDLEEPKKSGSIGLTLILEPFSYARVTQGEGIYLNGKLVKISNQEILQAKLGKLKVDLQSSVPLGYGYGMSASISIAYALGASELFSMNPDNAISVAHESEVVSGNGLGDVVSQYYGRNLVLRESPGVPPYGRITIFELESDQLYSKPIEAIPTRSILKPLKQALELIDEFKKSPSLQNFISCSRRFTEAMGFKSPYPDSIRKKGLILKLGSPESESWIRHKIANQGAFVE</sequence>
<dbReference type="PIRSF" id="PIRSF016896">
    <property type="entry name" value="GHMP_arc_MJ0969"/>
    <property type="match status" value="1"/>
</dbReference>
<dbReference type="KEGG" id="mten:GWK48_09315"/>
<dbReference type="Pfam" id="PF00288">
    <property type="entry name" value="GHMP_kinases_N"/>
    <property type="match status" value="1"/>
</dbReference>
<dbReference type="HAMAP" id="MF_02223">
    <property type="entry name" value="Pantoate_kinase"/>
    <property type="match status" value="1"/>
</dbReference>
<keyword evidence="1" id="KW-0808">Transferase</keyword>
<dbReference type="Proteomes" id="UP000509301">
    <property type="component" value="Chromosome"/>
</dbReference>
<dbReference type="AlphaFoldDB" id="A0A6N0NZQ4"/>
<comment type="catalytic activity">
    <reaction evidence="1">
        <text>(R)-pantoate + ATP = (R)-4-phosphopantoate + ADP + H(+)</text>
        <dbReference type="Rhea" id="RHEA:28246"/>
        <dbReference type="ChEBI" id="CHEBI:15378"/>
        <dbReference type="ChEBI" id="CHEBI:15980"/>
        <dbReference type="ChEBI" id="CHEBI:30616"/>
        <dbReference type="ChEBI" id="CHEBI:61294"/>
        <dbReference type="ChEBI" id="CHEBI:456216"/>
        <dbReference type="EC" id="2.7.1.169"/>
    </reaction>
</comment>
<dbReference type="PANTHER" id="PTHR42282">
    <property type="entry name" value="PANTOATE KINASE-RELATED"/>
    <property type="match status" value="1"/>
</dbReference>
<dbReference type="GeneID" id="55642141"/>
<keyword evidence="1" id="KW-0067">ATP-binding</keyword>
<dbReference type="Gene3D" id="3.30.230.10">
    <property type="match status" value="1"/>
</dbReference>
<comment type="function">
    <text evidence="1">Phosphorylates (R)-pantoate to form (R)-4-phosphopantoate in the CoA biosynthesis pathway.</text>
</comment>
<keyword evidence="1 3" id="KW-0418">Kinase</keyword>
<accession>A0A6N0NZQ4</accession>
<dbReference type="EC" id="2.7.1.169" evidence="1"/>
<evidence type="ECO:0000256" key="1">
    <source>
        <dbReference type="HAMAP-Rule" id="MF_02223"/>
    </source>
</evidence>
<dbReference type="GO" id="GO:0005524">
    <property type="term" value="F:ATP binding"/>
    <property type="evidence" value="ECO:0007669"/>
    <property type="project" value="UniProtKB-KW"/>
</dbReference>
<dbReference type="PANTHER" id="PTHR42282:SF1">
    <property type="entry name" value="PANTOATE KINASE"/>
    <property type="match status" value="1"/>
</dbReference>
<dbReference type="GO" id="GO:0015937">
    <property type="term" value="P:coenzyme A biosynthetic process"/>
    <property type="evidence" value="ECO:0007669"/>
    <property type="project" value="UniProtKB-UniRule"/>
</dbReference>
<dbReference type="InterPro" id="IPR014721">
    <property type="entry name" value="Ribsml_uS5_D2-typ_fold_subgr"/>
</dbReference>
<keyword evidence="1" id="KW-0547">Nucleotide-binding</keyword>
<keyword evidence="1" id="KW-0173">Coenzyme A biosynthesis</keyword>
<dbReference type="GO" id="GO:0016301">
    <property type="term" value="F:kinase activity"/>
    <property type="evidence" value="ECO:0007669"/>
    <property type="project" value="UniProtKB-UniRule"/>
</dbReference>
<comment type="pathway">
    <text evidence="1">Cofactor biosynthesis; coenzyme A biosynthesis.</text>
</comment>